<dbReference type="Proteomes" id="UP000323856">
    <property type="component" value="Unassembled WGS sequence"/>
</dbReference>
<reference evidence="2 3" key="1">
    <citation type="submission" date="2019-07" db="EMBL/GenBank/DDBJ databases">
        <title>Analysis of the biochemical properties, biological activity and biotechnological potential of siderophores and biosurfactants produced by Antarctic psychrotolerant bacteria.</title>
        <authorList>
            <person name="Styczynski M."/>
            <person name="Krucon T."/>
            <person name="Decewicz P."/>
            <person name="Dziewit L."/>
        </authorList>
    </citation>
    <scope>NUCLEOTIDE SEQUENCE [LARGE SCALE GENOMIC DNA]</scope>
    <source>
        <strain evidence="2 3">ANT_H27</strain>
    </source>
</reference>
<comment type="caution">
    <text evidence="2">The sequence shown here is derived from an EMBL/GenBank/DDBJ whole genome shotgun (WGS) entry which is preliminary data.</text>
</comment>
<feature type="transmembrane region" description="Helical" evidence="1">
    <location>
        <begin position="148"/>
        <end position="170"/>
    </location>
</feature>
<evidence type="ECO:0000256" key="1">
    <source>
        <dbReference type="SAM" id="Phobius"/>
    </source>
</evidence>
<dbReference type="RefSeq" id="WP_149619296.1">
    <property type="nucleotide sequence ID" value="NZ_VOBL01000006.1"/>
</dbReference>
<feature type="transmembrane region" description="Helical" evidence="1">
    <location>
        <begin position="264"/>
        <end position="285"/>
    </location>
</feature>
<protein>
    <submittedName>
        <fullName evidence="2">Uncharacterized protein</fullName>
    </submittedName>
</protein>
<feature type="transmembrane region" description="Helical" evidence="1">
    <location>
        <begin position="363"/>
        <end position="384"/>
    </location>
</feature>
<dbReference type="AlphaFoldDB" id="A0A5B0EJY1"/>
<sequence>MEILTSTNLILIAATILVAGLVWVVIRSVPRTRGKLKAETAKLDSPTRRAAATLLAGWGAAAGWALGAGIAVYLASRVAASVWLRARTDADLGPYYDATEENFQGFMACQRLPESSSGATETEVQHCMDALGEAPIGPPEVNDAWPLLLGWISPLVAVLVVLGLLALLLARRRAAAAGELAVHSAQLRPRGIMSFGPRWALAIPGIAALLLVGLLVATGLNSSPDNWGRFTQLVVPRNSSATGPDGGYGLPLTPGTESALFPGWFFGIPLMVATLVLLLTVGILLRSLAQSPRPVDPSILEIDDLARTLKAKFVAGVSGAGLMTALGSMGIHTGGAMLTMAGDVRQVEGQAEFFYHDSMLSGVYLAVAGLLFWVLAILMLVLAVSAMIELVAARSLAVAVALDEENQGTTFGTH</sequence>
<evidence type="ECO:0000313" key="2">
    <source>
        <dbReference type="EMBL" id="KAA0977639.1"/>
    </source>
</evidence>
<keyword evidence="1" id="KW-1133">Transmembrane helix</keyword>
<dbReference type="EMBL" id="VOBL01000006">
    <property type="protein sequence ID" value="KAA0977639.1"/>
    <property type="molecule type" value="Genomic_DNA"/>
</dbReference>
<name>A0A5B0EJY1_9MICC</name>
<gene>
    <name evidence="2" type="ORF">FQ154_08030</name>
</gene>
<feature type="transmembrane region" description="Helical" evidence="1">
    <location>
        <begin position="50"/>
        <end position="75"/>
    </location>
</feature>
<feature type="transmembrane region" description="Helical" evidence="1">
    <location>
        <begin position="6"/>
        <end position="29"/>
    </location>
</feature>
<accession>A0A5B0EJY1</accession>
<proteinExistence type="predicted"/>
<feature type="transmembrane region" description="Helical" evidence="1">
    <location>
        <begin position="199"/>
        <end position="220"/>
    </location>
</feature>
<organism evidence="2 3">
    <name type="scientific">Paeniglutamicibacter gangotriensis</name>
    <dbReference type="NCBI Taxonomy" id="254787"/>
    <lineage>
        <taxon>Bacteria</taxon>
        <taxon>Bacillati</taxon>
        <taxon>Actinomycetota</taxon>
        <taxon>Actinomycetes</taxon>
        <taxon>Micrococcales</taxon>
        <taxon>Micrococcaceae</taxon>
        <taxon>Paeniglutamicibacter</taxon>
    </lineage>
</organism>
<keyword evidence="1" id="KW-0472">Membrane</keyword>
<feature type="transmembrane region" description="Helical" evidence="1">
    <location>
        <begin position="313"/>
        <end position="331"/>
    </location>
</feature>
<evidence type="ECO:0000313" key="3">
    <source>
        <dbReference type="Proteomes" id="UP000323856"/>
    </source>
</evidence>
<keyword evidence="1" id="KW-0812">Transmembrane</keyword>